<dbReference type="Pfam" id="PF13529">
    <property type="entry name" value="Peptidase_C39_2"/>
    <property type="match status" value="1"/>
</dbReference>
<reference evidence="5" key="1">
    <citation type="journal article" date="2019" name="Int. J. Syst. Evol. Microbiol.">
        <title>The Global Catalogue of Microorganisms (GCM) 10K type strain sequencing project: providing services to taxonomists for standard genome sequencing and annotation.</title>
        <authorList>
            <consortium name="The Broad Institute Genomics Platform"/>
            <consortium name="The Broad Institute Genome Sequencing Center for Infectious Disease"/>
            <person name="Wu L."/>
            <person name="Ma J."/>
        </authorList>
    </citation>
    <scope>NUCLEOTIDE SEQUENCE [LARGE SCALE GENOMIC DNA]</scope>
    <source>
        <strain evidence="5">JCM 13008</strain>
    </source>
</reference>
<name>A0ABP4EH60_9ACTN</name>
<gene>
    <name evidence="4" type="ORF">GCM10009668_25570</name>
</gene>
<comment type="caution">
    <text evidence="4">The sequence shown here is derived from an EMBL/GenBank/DDBJ whole genome shotgun (WGS) entry which is preliminary data.</text>
</comment>
<dbReference type="InterPro" id="IPR039564">
    <property type="entry name" value="Peptidase_C39-like"/>
</dbReference>
<evidence type="ECO:0000256" key="1">
    <source>
        <dbReference type="SAM" id="MobiDB-lite"/>
    </source>
</evidence>
<keyword evidence="2" id="KW-0732">Signal</keyword>
<feature type="domain" description="Peptidase C39-like" evidence="3">
    <location>
        <begin position="244"/>
        <end position="384"/>
    </location>
</feature>
<sequence>MLGAGALSTALLTTGALGLPAGAAAPSASAPNASAPGVAARKSTPHLQLTRWSTPKTLSTGRLRGTAFVDGTLRLTKPVGSTVVRDPFGKAAPTRYDYGSWTSPWRKTGFAAQSLVPSWSARAPRGTLLRISVRVASGTTVGSWDTVADWDFAITGVNRYSGDAQRDDLARLATDTVLANAGRSFDRWQVRVHLMRKSGTKVTPRLRSVSGIAADYTTKSQPTSATTMSGNASLPLTPLSQMTHAGHYPQWGGGGEAWCSPTSVSMVMQHLGLGPTAKQLAWTHRGDGRVDHAARHSYDFRYRGTGNWAFSAAYAGAYGADAYVTRLADLRAAEAKIRAGIPVVVSIRFARGQLSGAPISSTNGHLLVISGFTSTGRVIVHDPAGATNAAVRRTYDRAQFERAWLGGSGGIAYLITR</sequence>
<organism evidence="4 5">
    <name type="scientific">Nocardioides dubius</name>
    <dbReference type="NCBI Taxonomy" id="317019"/>
    <lineage>
        <taxon>Bacteria</taxon>
        <taxon>Bacillati</taxon>
        <taxon>Actinomycetota</taxon>
        <taxon>Actinomycetes</taxon>
        <taxon>Propionibacteriales</taxon>
        <taxon>Nocardioidaceae</taxon>
        <taxon>Nocardioides</taxon>
    </lineage>
</organism>
<dbReference type="RefSeq" id="WP_343994992.1">
    <property type="nucleotide sequence ID" value="NZ_BAAALG010000010.1"/>
</dbReference>
<evidence type="ECO:0000313" key="5">
    <source>
        <dbReference type="Proteomes" id="UP001501581"/>
    </source>
</evidence>
<accession>A0ABP4EH60</accession>
<dbReference type="Proteomes" id="UP001501581">
    <property type="component" value="Unassembled WGS sequence"/>
</dbReference>
<dbReference type="Gene3D" id="3.90.70.10">
    <property type="entry name" value="Cysteine proteinases"/>
    <property type="match status" value="1"/>
</dbReference>
<dbReference type="EMBL" id="BAAALG010000010">
    <property type="protein sequence ID" value="GAA1105080.1"/>
    <property type="molecule type" value="Genomic_DNA"/>
</dbReference>
<proteinExistence type="predicted"/>
<feature type="compositionally biased region" description="Low complexity" evidence="1">
    <location>
        <begin position="22"/>
        <end position="40"/>
    </location>
</feature>
<feature type="signal peptide" evidence="2">
    <location>
        <begin position="1"/>
        <end position="23"/>
    </location>
</feature>
<feature type="region of interest" description="Disordered" evidence="1">
    <location>
        <begin position="22"/>
        <end position="45"/>
    </location>
</feature>
<protein>
    <submittedName>
        <fullName evidence="4">Peptidase C39 family protein</fullName>
    </submittedName>
</protein>
<keyword evidence="5" id="KW-1185">Reference proteome</keyword>
<evidence type="ECO:0000256" key="2">
    <source>
        <dbReference type="SAM" id="SignalP"/>
    </source>
</evidence>
<feature type="chain" id="PRO_5045156200" evidence="2">
    <location>
        <begin position="24"/>
        <end position="417"/>
    </location>
</feature>
<evidence type="ECO:0000313" key="4">
    <source>
        <dbReference type="EMBL" id="GAA1105080.1"/>
    </source>
</evidence>
<evidence type="ECO:0000259" key="3">
    <source>
        <dbReference type="Pfam" id="PF13529"/>
    </source>
</evidence>